<evidence type="ECO:0000256" key="2">
    <source>
        <dbReference type="ARBA" id="ARBA00022679"/>
    </source>
</evidence>
<dbReference type="Proteomes" id="UP000830835">
    <property type="component" value="Unassembled WGS sequence"/>
</dbReference>
<dbReference type="RefSeq" id="WP_244351294.1">
    <property type="nucleotide sequence ID" value="NZ_JAFIRA010000033.1"/>
</dbReference>
<protein>
    <submittedName>
        <fullName evidence="4">Phosphoribosyltransferase domain-containing protein</fullName>
    </submittedName>
</protein>
<dbReference type="CDD" id="cd06223">
    <property type="entry name" value="PRTases_typeI"/>
    <property type="match status" value="1"/>
</dbReference>
<keyword evidence="5" id="KW-1185">Reference proteome</keyword>
<gene>
    <name evidence="4" type="ORF">JX360_12195</name>
</gene>
<dbReference type="InterPro" id="IPR000836">
    <property type="entry name" value="PRTase_dom"/>
</dbReference>
<comment type="caution">
    <text evidence="4">The sequence shown here is derived from an EMBL/GenBank/DDBJ whole genome shotgun (WGS) entry which is preliminary data.</text>
</comment>
<dbReference type="EMBL" id="JAFIRA010000033">
    <property type="protein sequence ID" value="MCJ2543657.1"/>
    <property type="molecule type" value="Genomic_DNA"/>
</dbReference>
<proteinExistence type="predicted"/>
<keyword evidence="2" id="KW-0808">Transferase</keyword>
<keyword evidence="1 4" id="KW-0328">Glycosyltransferase</keyword>
<dbReference type="InterPro" id="IPR029057">
    <property type="entry name" value="PRTase-like"/>
</dbReference>
<dbReference type="PANTHER" id="PTHR43363">
    <property type="entry name" value="HYPOXANTHINE PHOSPHORIBOSYLTRANSFERASE"/>
    <property type="match status" value="1"/>
</dbReference>
<dbReference type="PANTHER" id="PTHR43363:SF1">
    <property type="entry name" value="HYPOXANTHINE-GUANINE PHOSPHORIBOSYLTRANSFERASE"/>
    <property type="match status" value="1"/>
</dbReference>
<evidence type="ECO:0000259" key="3">
    <source>
        <dbReference type="Pfam" id="PF00156"/>
    </source>
</evidence>
<organism evidence="4 5">
    <name type="scientific">Thermostichus vulcanus str. 'Rupite'</name>
    <dbReference type="NCBI Taxonomy" id="2813851"/>
    <lineage>
        <taxon>Bacteria</taxon>
        <taxon>Bacillati</taxon>
        <taxon>Cyanobacteriota</taxon>
        <taxon>Cyanophyceae</taxon>
        <taxon>Thermostichales</taxon>
        <taxon>Thermostichaceae</taxon>
        <taxon>Thermostichus</taxon>
    </lineage>
</organism>
<accession>A0ABT0CD69</accession>
<dbReference type="SUPFAM" id="SSF53271">
    <property type="entry name" value="PRTase-like"/>
    <property type="match status" value="1"/>
</dbReference>
<dbReference type="Gene3D" id="3.40.50.2020">
    <property type="match status" value="1"/>
</dbReference>
<sequence>MHEISITWADYHRKIEELAVKVYESEWEFNQIVCIAKGGLRIGDTLARLFDLPLAILSASSYSGPGNRQRGVLTFSRDLAMTTANLGSEVLLVDDLADSGVTLKRAVHWLKHHYGFYIEEIRTGVLWYKAASVYQPDYYVDYLPDNPWIHQPFEPYEQLTPQQLAQSLRASG</sequence>
<evidence type="ECO:0000313" key="4">
    <source>
        <dbReference type="EMBL" id="MCJ2543657.1"/>
    </source>
</evidence>
<name>A0ABT0CD69_THEVL</name>
<evidence type="ECO:0000256" key="1">
    <source>
        <dbReference type="ARBA" id="ARBA00022676"/>
    </source>
</evidence>
<evidence type="ECO:0000313" key="5">
    <source>
        <dbReference type="Proteomes" id="UP000830835"/>
    </source>
</evidence>
<feature type="domain" description="Phosphoribosyltransferase" evidence="3">
    <location>
        <begin position="9"/>
        <end position="157"/>
    </location>
</feature>
<reference evidence="4" key="1">
    <citation type="submission" date="2021-02" db="EMBL/GenBank/DDBJ databases">
        <title>The CRISPR/cas machinery reduction and long-range gene transfer in the hot spring cyanobacterium Synechococcus.</title>
        <authorList>
            <person name="Dvorak P."/>
            <person name="Jahodarova E."/>
            <person name="Hasler P."/>
            <person name="Poulickova A."/>
        </authorList>
    </citation>
    <scope>NUCLEOTIDE SEQUENCE</scope>
    <source>
        <strain evidence="4">Rupite</strain>
    </source>
</reference>
<dbReference type="GO" id="GO:0016757">
    <property type="term" value="F:glycosyltransferase activity"/>
    <property type="evidence" value="ECO:0007669"/>
    <property type="project" value="UniProtKB-KW"/>
</dbReference>
<dbReference type="Pfam" id="PF00156">
    <property type="entry name" value="Pribosyltran"/>
    <property type="match status" value="1"/>
</dbReference>